<evidence type="ECO:0008006" key="4">
    <source>
        <dbReference type="Google" id="ProtNLM"/>
    </source>
</evidence>
<dbReference type="Proteomes" id="UP000254937">
    <property type="component" value="Unassembled WGS sequence"/>
</dbReference>
<proteinExistence type="predicted"/>
<sequence>MLFLFLSLFLSSYLQPNTLHRPIGDFHQHPCSVPALPCPSSQNHSFYCLPSRLPYPQYSRPGCAGCTWCCLASTSYTCFYIPVSLWLIHSKFSDTLSRILPRENSSCT</sequence>
<gene>
    <name evidence="2" type="ORF">M752DRAFT_95079</name>
</gene>
<dbReference type="AlphaFoldDB" id="A0A370P620"/>
<feature type="signal peptide" evidence="1">
    <location>
        <begin position="1"/>
        <end position="16"/>
    </location>
</feature>
<reference evidence="2 3" key="1">
    <citation type="submission" date="2018-07" db="EMBL/GenBank/DDBJ databases">
        <title>Section-level genome sequencing of Aspergillus section Nigri to investigate inter- and intra-species variation.</title>
        <authorList>
            <consortium name="DOE Joint Genome Institute"/>
            <person name="Vesth T.C."/>
            <person name="Nybo J.L."/>
            <person name="Theobald S."/>
            <person name="Frisvad J.C."/>
            <person name="Larsen T.O."/>
            <person name="Nielsen K.F."/>
            <person name="Hoof J.B."/>
            <person name="Brandl J."/>
            <person name="Salamov A."/>
            <person name="Riley R."/>
            <person name="Gladden J.M."/>
            <person name="Phatale P."/>
            <person name="Nielsen M.T."/>
            <person name="Lyhne E.K."/>
            <person name="Kogle M.E."/>
            <person name="Strasser K."/>
            <person name="McDonnell E."/>
            <person name="Barry K."/>
            <person name="Clum A."/>
            <person name="Chen C."/>
            <person name="Nolan M."/>
            <person name="Sandor L."/>
            <person name="Kuo A."/>
            <person name="Lipzen A."/>
            <person name="Hainaut M."/>
            <person name="Drula E."/>
            <person name="Tsang A."/>
            <person name="Magnuson J.K."/>
            <person name="Henrissat B."/>
            <person name="Wiebenga A."/>
            <person name="Simmons B.A."/>
            <person name="Makela M.R."/>
            <person name="De vries R.P."/>
            <person name="Grigoriev I.V."/>
            <person name="Mortensen U.H."/>
            <person name="Baker S.E."/>
            <person name="Andersen M.R."/>
        </authorList>
    </citation>
    <scope>NUCLEOTIDE SEQUENCE [LARGE SCALE GENOMIC DNA]</scope>
    <source>
        <strain evidence="2 3">ATCC 13157</strain>
    </source>
</reference>
<feature type="chain" id="PRO_5016637001" description="Secreted protein" evidence="1">
    <location>
        <begin position="17"/>
        <end position="108"/>
    </location>
</feature>
<protein>
    <recommendedName>
        <fullName evidence="4">Secreted protein</fullName>
    </recommendedName>
</protein>
<keyword evidence="3" id="KW-1185">Reference proteome</keyword>
<name>A0A370P620_ASPPH</name>
<dbReference type="EMBL" id="KZ851872">
    <property type="protein sequence ID" value="RDK37322.1"/>
    <property type="molecule type" value="Genomic_DNA"/>
</dbReference>
<keyword evidence="1" id="KW-0732">Signal</keyword>
<evidence type="ECO:0000313" key="3">
    <source>
        <dbReference type="Proteomes" id="UP000254937"/>
    </source>
</evidence>
<evidence type="ECO:0000313" key="2">
    <source>
        <dbReference type="EMBL" id="RDK37322.1"/>
    </source>
</evidence>
<accession>A0A370P620</accession>
<evidence type="ECO:0000256" key="1">
    <source>
        <dbReference type="SAM" id="SignalP"/>
    </source>
</evidence>
<organism evidence="2 3">
    <name type="scientific">Aspergillus phoenicis ATCC 13157</name>
    <dbReference type="NCBI Taxonomy" id="1353007"/>
    <lineage>
        <taxon>Eukaryota</taxon>
        <taxon>Fungi</taxon>
        <taxon>Dikarya</taxon>
        <taxon>Ascomycota</taxon>
        <taxon>Pezizomycotina</taxon>
        <taxon>Eurotiomycetes</taxon>
        <taxon>Eurotiomycetidae</taxon>
        <taxon>Eurotiales</taxon>
        <taxon>Aspergillaceae</taxon>
        <taxon>Aspergillus</taxon>
    </lineage>
</organism>